<feature type="compositionally biased region" description="Acidic residues" evidence="15">
    <location>
        <begin position="1494"/>
        <end position="1505"/>
    </location>
</feature>
<keyword evidence="19" id="KW-1185">Reference proteome</keyword>
<evidence type="ECO:0000256" key="10">
    <source>
        <dbReference type="ARBA" id="ARBA00023055"/>
    </source>
</evidence>
<evidence type="ECO:0000313" key="18">
    <source>
        <dbReference type="EMBL" id="CAJ0583993.1"/>
    </source>
</evidence>
<evidence type="ECO:0000256" key="8">
    <source>
        <dbReference type="ARBA" id="ARBA00022824"/>
    </source>
</evidence>
<dbReference type="PANTHER" id="PTHR13190:SF1">
    <property type="entry name" value="AUTOPHAGY-RELATED 2, ISOFORM A"/>
    <property type="match status" value="1"/>
</dbReference>
<feature type="domain" description="Nematode cuticle collagen N-terminal" evidence="17">
    <location>
        <begin position="12"/>
        <end position="64"/>
    </location>
</feature>
<comment type="similarity">
    <text evidence="3">Belongs to the ATG2 family.</text>
</comment>
<name>A0AA36DD12_9BILA</name>
<evidence type="ECO:0000313" key="19">
    <source>
        <dbReference type="Proteomes" id="UP001177023"/>
    </source>
</evidence>
<proteinExistence type="inferred from homology"/>
<keyword evidence="10" id="KW-0445">Lipid transport</keyword>
<dbReference type="GO" id="GO:0061709">
    <property type="term" value="P:reticulophagy"/>
    <property type="evidence" value="ECO:0007669"/>
    <property type="project" value="TreeGrafter"/>
</dbReference>
<dbReference type="GO" id="GO:0042302">
    <property type="term" value="F:structural constituent of cuticle"/>
    <property type="evidence" value="ECO:0007669"/>
    <property type="project" value="InterPro"/>
</dbReference>
<evidence type="ECO:0000256" key="14">
    <source>
        <dbReference type="ARBA" id="ARBA00024615"/>
    </source>
</evidence>
<feature type="non-terminal residue" evidence="18">
    <location>
        <position position="1"/>
    </location>
</feature>
<gene>
    <name evidence="18" type="ORF">MSPICULIGERA_LOCUS22061</name>
</gene>
<dbReference type="GO" id="GO:0000422">
    <property type="term" value="P:autophagy of mitochondrion"/>
    <property type="evidence" value="ECO:0007669"/>
    <property type="project" value="TreeGrafter"/>
</dbReference>
<keyword evidence="9" id="KW-0072">Autophagy</keyword>
<evidence type="ECO:0000259" key="17">
    <source>
        <dbReference type="SMART" id="SM01088"/>
    </source>
</evidence>
<evidence type="ECO:0000256" key="2">
    <source>
        <dbReference type="ARBA" id="ARBA00004623"/>
    </source>
</evidence>
<comment type="caution">
    <text evidence="18">The sequence shown here is derived from an EMBL/GenBank/DDBJ whole genome shotgun (WGS) entry which is preliminary data.</text>
</comment>
<dbReference type="Proteomes" id="UP001177023">
    <property type="component" value="Unassembled WGS sequence"/>
</dbReference>
<evidence type="ECO:0000256" key="5">
    <source>
        <dbReference type="ARBA" id="ARBA00018070"/>
    </source>
</evidence>
<dbReference type="GO" id="GO:0034045">
    <property type="term" value="C:phagophore assembly site membrane"/>
    <property type="evidence" value="ECO:0007669"/>
    <property type="project" value="UniProtKB-SubCell"/>
</dbReference>
<feature type="compositionally biased region" description="Polar residues" evidence="15">
    <location>
        <begin position="1518"/>
        <end position="1528"/>
    </location>
</feature>
<dbReference type="EMBL" id="CATQJA010002665">
    <property type="protein sequence ID" value="CAJ0583993.1"/>
    <property type="molecule type" value="Genomic_DNA"/>
</dbReference>
<evidence type="ECO:0000256" key="16">
    <source>
        <dbReference type="SAM" id="Phobius"/>
    </source>
</evidence>
<keyword evidence="16" id="KW-0812">Transmembrane</keyword>
<keyword evidence="6" id="KW-0813">Transport</keyword>
<evidence type="ECO:0000256" key="9">
    <source>
        <dbReference type="ARBA" id="ARBA00023006"/>
    </source>
</evidence>
<dbReference type="GO" id="GO:0043495">
    <property type="term" value="F:protein-membrane adaptor activity"/>
    <property type="evidence" value="ECO:0007669"/>
    <property type="project" value="TreeGrafter"/>
</dbReference>
<keyword evidence="8" id="KW-0256">Endoplasmic reticulum</keyword>
<keyword evidence="7" id="KW-0677">Repeat</keyword>
<dbReference type="InterPro" id="IPR002486">
    <property type="entry name" value="Col_cuticle_N"/>
</dbReference>
<sequence>MDAQARLQVLRCVAYSTVAFATLSVLTVAMTVPMMYAYVDQIKIQMDQEMDACREAGEEISMGVSELRAIQALSRSNRTARQAYQDLDAALLPHTPQRPSYGANRGGWGANRQGGQYAQARQGQGYNRQPAAVGGYQNQNGYNRGGNTGAQNGYNRNGGFGGNSGAGNGHTVLEVLTRPVRMFFDFGLSENLHKRWCRYIIHRYLGQFLDLKLSLEDISVSLIEGEINVGDLYLSTKVINEILESQGLPFRLVEGYIGNINLKVPWSSLTKEPTKASVSNLQLTFKALDQFSVEDADQVSTMLGSVLESFSQDLAEDFCKEENVKQEELEDGTDGVKAFSQVIDAIVSRFCVKFNDTTVRIERAPEEMSAYGMALEMLIEEFEFMDDQMKNVNRGQGTSEAITSQPQAACSVTKLHKFLSVRGLSLFTDVFTPIDNHFSDGDELYSSQCLTSMHVRRTNKQKDDSLNDSNGLLESTASGLGDYQSCYSTLTTSTRRPAAYPQTSQNPEECENLESSPIRFARLSDDTEITIEFDNPVGQSKDQRRKLNIALNASSLNAFLSPSQIAILQKFFSNIAIDPKKKKSQNYGSTVTDHDLENIVRQTVEGNHIGGNRLGDETYPGQEFKEFSQISLDDSPKPMQEVKSRIPRKEFIKSDRNDANTVMNLKLRSANIFVTHDDPMDKINSTEGIKKLDDLSNEFFEKIQKLNFIAPSATQELLETTRNQLNTAYAGDHLRCNACGVTVAMNSTNGSDDIKIAAQTFDLIESLSAESCEGSSERMHIPLISFARETDEQRSNENIVIDVIKRASQDTTNISIHMGHIITEADISIIDRISALITPQPFFFEASYGMAKTRQRFMSRLSTNLPCDEYDEKTPSKFLIEFTCADWTIDLKFPVINRTEQRTDHRIRHLHKETLRIRFVKPLATLPYENSKNINLEFQADKFNAWFMGNQELLQCTEKDFCFVHGDKKFGDETERIKISVTYDPRNKSLHDADFTSGGRPVDLEKSFTSALLGAVEQREGLFSQTFSAYTRGDKNWENGAQSSSILDDIDEENEPVSYDTMCNIIRPGTRKQMINWSNDCNQKARALIAISAPTLQAHIPSHKFLELLYNRLVNDLPLWLPSSPRLSRSDSHSTETFKNFRSTGLEEDDDTESDIHEPVEDIDRSKNHLFALSFSSNKTTFVLGTVATENRRNVEGGKAQVIAHMDSPALYLLYGFHGNPLLTYFYFTTTAVTLAHNKNANSPNDVAERDFGKHSRADTVVERINDQTLANLNSEDCIGIAVKLNLRNRDDVKDTMLTVSTRQLQMNLHPFRDAGHLWATQVSALFTLTDYHIPGYEMPKVQTEFHLNLDEVVLAYDHSDITKDSPLKLRLGLGQADLYCGSLQSDCSLELLCLFERTRVFMTNQTVKKNARFAGDAEKVQSNGFFQIVALEMFQLEVRLGAPSQTSQRIPQFDVRCTNDMLKIWLCEDSLVTLINMAGEFSESDAIKPIPMNEEEVEAEEEEERNTVIDEGRSEAGESTWSRPSSNKPKDIPLPTEKAQQLEKMMASAMEEDLDGGNVGIPVGREALDTLFEDAVGSWDSKPHNGHRQRVESENYHTRHTSISTDDEFCMVDDIIGAGIVGSSGEPRIRALIPGQSAEDTGISPEREYFSQAGENRAQGVLATPPNYPLPICRCHLKDVSVEVHLFGGNDLGEHWNGPRAYSMLEYRDGQGRGQSLKKEEKGGPHRDHSVAVVLTLSKIQLLHQLFDARAPMMGMTLATIQDITVKDRLKTSDINEMVYQYFTIERPRRTLAPMLAIRIAESHKCEGKLRVSLLPVRVNIDQFTLDFLEEFSLSVSKGIRLPSNMGLPEKKQPVIEVPCRPPGEQNGGRLYPTLSKEPLTPSPIGPNPYADLSPLEEVTNGFQGRRPINMDPIMTDSMAFCHDRTPQREEPPPFVFSALSETLPTGSDDEEDPNIIGDSGDMLGDWAAQSVSENNQGQGPLLRSFSQPTPVQHRQSVDDILMRSTMDGSIQPLYDDNDEADSSGENLLELSDQVGSSHDLNQDEPADDMTTQVDEPAPEPQKLTTYFKEFVFSPAATFYIDYQGKKINYEKDGAMLGALKGLVKLNRTEIVLKELHCRNGLLGFDRCIQYAIDEWSEDIVKHFPNVLASCGPISPLVDISRGFYDLFWMPVNEMRKEDGRLVKGIQRGAGSFGTSTAAAVVELAQTFVGAVQYATETVFHEVHPGEAHITGRSQKAIASSQAAPADLRQATQRAYDIVRDGVRQTREDLEHASQENRASGQSAIRSWARFATPTVLRPFMMTAQVTYQMLGGLRNQLRPDVYMEDIHKWKDAEPGTSRN</sequence>
<evidence type="ECO:0000256" key="12">
    <source>
        <dbReference type="ARBA" id="ARBA00023157"/>
    </source>
</evidence>
<dbReference type="InterPro" id="IPR026849">
    <property type="entry name" value="ATG2"/>
</dbReference>
<evidence type="ECO:0000256" key="7">
    <source>
        <dbReference type="ARBA" id="ARBA00022737"/>
    </source>
</evidence>
<comment type="catalytic activity">
    <reaction evidence="13">
        <text>a 1,2-diacyl-sn-glycero-3-phospho-L-serine(in) = a 1,2-diacyl-sn-glycero-3-phospho-L-serine(out)</text>
        <dbReference type="Rhea" id="RHEA:38663"/>
        <dbReference type="ChEBI" id="CHEBI:57262"/>
    </reaction>
</comment>
<keyword evidence="11 16" id="KW-0472">Membrane</keyword>
<evidence type="ECO:0000256" key="4">
    <source>
        <dbReference type="ARBA" id="ARBA00011518"/>
    </source>
</evidence>
<dbReference type="GO" id="GO:0034727">
    <property type="term" value="P:piecemeal microautophagy of the nucleus"/>
    <property type="evidence" value="ECO:0007669"/>
    <property type="project" value="TreeGrafter"/>
</dbReference>
<evidence type="ECO:0000256" key="13">
    <source>
        <dbReference type="ARBA" id="ARBA00024479"/>
    </source>
</evidence>
<evidence type="ECO:0000256" key="11">
    <source>
        <dbReference type="ARBA" id="ARBA00023136"/>
    </source>
</evidence>
<dbReference type="GO" id="GO:0000045">
    <property type="term" value="P:autophagosome assembly"/>
    <property type="evidence" value="ECO:0007669"/>
    <property type="project" value="TreeGrafter"/>
</dbReference>
<comment type="catalytic activity">
    <reaction evidence="14">
        <text>a 1,2-diacyl-sn-glycero-3-phosphoethanolamine(in) = a 1,2-diacyl-sn-glycero-3-phosphoethanolamine(out)</text>
        <dbReference type="Rhea" id="RHEA:38895"/>
        <dbReference type="ChEBI" id="CHEBI:64612"/>
    </reaction>
</comment>
<organism evidence="18 19">
    <name type="scientific">Mesorhabditis spiculigera</name>
    <dbReference type="NCBI Taxonomy" id="96644"/>
    <lineage>
        <taxon>Eukaryota</taxon>
        <taxon>Metazoa</taxon>
        <taxon>Ecdysozoa</taxon>
        <taxon>Nematoda</taxon>
        <taxon>Chromadorea</taxon>
        <taxon>Rhabditida</taxon>
        <taxon>Rhabditina</taxon>
        <taxon>Rhabditomorpha</taxon>
        <taxon>Rhabditoidea</taxon>
        <taxon>Rhabditidae</taxon>
        <taxon>Mesorhabditinae</taxon>
        <taxon>Mesorhabditis</taxon>
    </lineage>
</organism>
<evidence type="ECO:0000256" key="15">
    <source>
        <dbReference type="SAM" id="MobiDB-lite"/>
    </source>
</evidence>
<dbReference type="Pfam" id="PF01484">
    <property type="entry name" value="Col_cuticle_N"/>
    <property type="match status" value="1"/>
</dbReference>
<feature type="region of interest" description="Disordered" evidence="15">
    <location>
        <begin position="1125"/>
        <end position="1153"/>
    </location>
</feature>
<evidence type="ECO:0000256" key="3">
    <source>
        <dbReference type="ARBA" id="ARBA00009714"/>
    </source>
</evidence>
<dbReference type="GO" id="GO:0006869">
    <property type="term" value="P:lipid transport"/>
    <property type="evidence" value="ECO:0007669"/>
    <property type="project" value="UniProtKB-KW"/>
</dbReference>
<dbReference type="GO" id="GO:0005789">
    <property type="term" value="C:endoplasmic reticulum membrane"/>
    <property type="evidence" value="ECO:0007669"/>
    <property type="project" value="UniProtKB-SubCell"/>
</dbReference>
<keyword evidence="16" id="KW-1133">Transmembrane helix</keyword>
<feature type="compositionally biased region" description="Polar residues" evidence="15">
    <location>
        <begin position="1974"/>
        <end position="1996"/>
    </location>
</feature>
<dbReference type="SMART" id="SM01088">
    <property type="entry name" value="Col_cuticle_N"/>
    <property type="match status" value="1"/>
</dbReference>
<dbReference type="GO" id="GO:0061908">
    <property type="term" value="C:phagophore"/>
    <property type="evidence" value="ECO:0007669"/>
    <property type="project" value="TreeGrafter"/>
</dbReference>
<comment type="subunit">
    <text evidence="4">Collagen polypeptide chains are complexed within the cuticle by disulfide bonds and other types of covalent cross-links.</text>
</comment>
<dbReference type="GO" id="GO:0032266">
    <property type="term" value="F:phosphatidylinositol-3-phosphate binding"/>
    <property type="evidence" value="ECO:0007669"/>
    <property type="project" value="TreeGrafter"/>
</dbReference>
<feature type="region of interest" description="Disordered" evidence="15">
    <location>
        <begin position="94"/>
        <end position="114"/>
    </location>
</feature>
<dbReference type="PANTHER" id="PTHR13190">
    <property type="entry name" value="AUTOPHAGY-RELATED 2, ISOFORM A"/>
    <property type="match status" value="1"/>
</dbReference>
<feature type="region of interest" description="Disordered" evidence="15">
    <location>
        <begin position="2037"/>
        <end position="2061"/>
    </location>
</feature>
<feature type="region of interest" description="Disordered" evidence="15">
    <location>
        <begin position="1974"/>
        <end position="1997"/>
    </location>
</feature>
<dbReference type="Pfam" id="PF13329">
    <property type="entry name" value="ATG2_CAD"/>
    <property type="match status" value="2"/>
</dbReference>
<protein>
    <recommendedName>
        <fullName evidence="5">Autophagy-related protein 2</fullName>
    </recommendedName>
</protein>
<feature type="region of interest" description="Disordered" evidence="15">
    <location>
        <begin position="1491"/>
        <end position="1536"/>
    </location>
</feature>
<keyword evidence="12" id="KW-1015">Disulfide bond</keyword>
<reference evidence="18" key="1">
    <citation type="submission" date="2023-06" db="EMBL/GenBank/DDBJ databases">
        <authorList>
            <person name="Delattre M."/>
        </authorList>
    </citation>
    <scope>NUCLEOTIDE SEQUENCE</scope>
    <source>
        <strain evidence="18">AF72</strain>
    </source>
</reference>
<accession>A0AA36DD12</accession>
<feature type="transmembrane region" description="Helical" evidence="16">
    <location>
        <begin position="12"/>
        <end position="39"/>
    </location>
</feature>
<feature type="compositionally biased region" description="Basic and acidic residues" evidence="15">
    <location>
        <begin position="1506"/>
        <end position="1517"/>
    </location>
</feature>
<comment type="subcellular location">
    <subcellularLocation>
        <location evidence="1">Endoplasmic reticulum membrane</location>
        <topology evidence="1">Peripheral membrane protein</topology>
    </subcellularLocation>
    <subcellularLocation>
        <location evidence="2">Preautophagosomal structure membrane</location>
        <topology evidence="2">Peripheral membrane protein</topology>
    </subcellularLocation>
</comment>
<evidence type="ECO:0000256" key="6">
    <source>
        <dbReference type="ARBA" id="ARBA00022448"/>
    </source>
</evidence>
<dbReference type="GO" id="GO:0061723">
    <property type="term" value="P:glycophagy"/>
    <property type="evidence" value="ECO:0007669"/>
    <property type="project" value="TreeGrafter"/>
</dbReference>
<evidence type="ECO:0000256" key="1">
    <source>
        <dbReference type="ARBA" id="ARBA00004406"/>
    </source>
</evidence>
<feature type="region of interest" description="Disordered" evidence="15">
    <location>
        <begin position="1580"/>
        <end position="1599"/>
    </location>
</feature>